<reference evidence="2 3" key="1">
    <citation type="submission" date="2020-03" db="EMBL/GenBank/DDBJ databases">
        <title>WGS of actinomycetes isolated from Thailand.</title>
        <authorList>
            <person name="Thawai C."/>
        </authorList>
    </citation>
    <scope>NUCLEOTIDE SEQUENCE [LARGE SCALE GENOMIC DNA]</scope>
    <source>
        <strain evidence="2 3">PRB2-1</strain>
    </source>
</reference>
<evidence type="ECO:0000259" key="1">
    <source>
        <dbReference type="Pfam" id="PF20229"/>
    </source>
</evidence>
<dbReference type="InterPro" id="IPR046858">
    <property type="entry name" value="ChrB_N"/>
</dbReference>
<dbReference type="Proteomes" id="UP000734511">
    <property type="component" value="Unassembled WGS sequence"/>
</dbReference>
<gene>
    <name evidence="2" type="ORF">HCN08_33270</name>
</gene>
<sequence length="181" mass="19758">MLVTDSVTWLLLAYRVPSEPSRLRATVWRRLKALGAIYVQNSVAALPEDAAAERALRALRAEIGTMGGTAQLLRADALAGGADLVAAYNTARDEEYAEIVSRCHDFLAEIDKETAARHFTYGELEENDEDLTKLRSWYDKVTTRDRLDASGREAAAKILDDCATSLDAFADAVYAADTDGA</sequence>
<proteinExistence type="predicted"/>
<protein>
    <submittedName>
        <fullName evidence="2">ChrB domain-containing protein</fullName>
    </submittedName>
</protein>
<evidence type="ECO:0000313" key="2">
    <source>
        <dbReference type="EMBL" id="NJP48237.1"/>
    </source>
</evidence>
<feature type="domain" description="ChrB N-terminal" evidence="1">
    <location>
        <begin position="24"/>
        <end position="177"/>
    </location>
</feature>
<organism evidence="2 3">
    <name type="scientific">Actinacidiphila epipremni</name>
    <dbReference type="NCBI Taxonomy" id="2053013"/>
    <lineage>
        <taxon>Bacteria</taxon>
        <taxon>Bacillati</taxon>
        <taxon>Actinomycetota</taxon>
        <taxon>Actinomycetes</taxon>
        <taxon>Kitasatosporales</taxon>
        <taxon>Streptomycetaceae</taxon>
        <taxon>Actinacidiphila</taxon>
    </lineage>
</organism>
<dbReference type="EMBL" id="JAATEJ010000043">
    <property type="protein sequence ID" value="NJP48237.1"/>
    <property type="molecule type" value="Genomic_DNA"/>
</dbReference>
<evidence type="ECO:0000313" key="3">
    <source>
        <dbReference type="Proteomes" id="UP000734511"/>
    </source>
</evidence>
<accession>A0ABX0ZZT4</accession>
<dbReference type="Pfam" id="PF20229">
    <property type="entry name" value="ChrB_N"/>
    <property type="match status" value="1"/>
</dbReference>
<name>A0ABX0ZZT4_9ACTN</name>
<comment type="caution">
    <text evidence="2">The sequence shown here is derived from an EMBL/GenBank/DDBJ whole genome shotgun (WGS) entry which is preliminary data.</text>
</comment>
<keyword evidence="3" id="KW-1185">Reference proteome</keyword>